<dbReference type="GO" id="GO:0003677">
    <property type="term" value="F:DNA binding"/>
    <property type="evidence" value="ECO:0007669"/>
    <property type="project" value="InterPro"/>
</dbReference>
<dbReference type="EMBL" id="PIQI01000025">
    <property type="protein sequence ID" value="PJZ04177.1"/>
    <property type="molecule type" value="Genomic_DNA"/>
</dbReference>
<dbReference type="OrthoDB" id="6522259at2"/>
<reference evidence="1 2" key="1">
    <citation type="submission" date="2017-11" db="EMBL/GenBank/DDBJ databases">
        <title>The genome sequence of Pantoea rodasii DSM 26611.</title>
        <authorList>
            <person name="Gao J."/>
            <person name="Mao X."/>
            <person name="Sun J."/>
        </authorList>
    </citation>
    <scope>NUCLEOTIDE SEQUENCE [LARGE SCALE GENOMIC DNA]</scope>
    <source>
        <strain evidence="1 2">DSM 26611</strain>
    </source>
</reference>
<accession>A0A2M9W9E8</accession>
<proteinExistence type="predicted"/>
<keyword evidence="2" id="KW-1185">Reference proteome</keyword>
<dbReference type="Proteomes" id="UP000232062">
    <property type="component" value="Unassembled WGS sequence"/>
</dbReference>
<dbReference type="RefSeq" id="WP_007885455.1">
    <property type="nucleotide sequence ID" value="NZ_MLFP01000008.1"/>
</dbReference>
<name>A0A2M9W9E8_9GAMM</name>
<gene>
    <name evidence="1" type="ORF">PRCB_18090</name>
</gene>
<evidence type="ECO:0000313" key="2">
    <source>
        <dbReference type="Proteomes" id="UP000232062"/>
    </source>
</evidence>
<sequence length="191" mass="21577">MLDTIEKRLKCCRAATGTSPQEVVNYVQQKNTDLSYTTYTRWESGGTVPPRRIDVINLIAGFFSESGLKVEGDWIMTGAGFPPQFTEYTQLDEDTLFILASRQIPDVELIQVGGTYGEPYISFGEFCIVSNERTLDPNNNKLCHVRHKNGLVIGVVKIVDEDNVTIEGVKSTAIKKEDILECRRVKWIQKR</sequence>
<protein>
    <submittedName>
        <fullName evidence="1">Uncharacterized protein</fullName>
    </submittedName>
</protein>
<dbReference type="AlphaFoldDB" id="A0A2M9W9E8"/>
<dbReference type="Gene3D" id="1.10.260.40">
    <property type="entry name" value="lambda repressor-like DNA-binding domains"/>
    <property type="match status" value="1"/>
</dbReference>
<dbReference type="InterPro" id="IPR010982">
    <property type="entry name" value="Lambda_DNA-bd_dom_sf"/>
</dbReference>
<comment type="caution">
    <text evidence="1">The sequence shown here is derived from an EMBL/GenBank/DDBJ whole genome shotgun (WGS) entry which is preliminary data.</text>
</comment>
<organism evidence="1 2">
    <name type="scientific">Pantoea rodasii</name>
    <dbReference type="NCBI Taxonomy" id="1076549"/>
    <lineage>
        <taxon>Bacteria</taxon>
        <taxon>Pseudomonadati</taxon>
        <taxon>Pseudomonadota</taxon>
        <taxon>Gammaproteobacteria</taxon>
        <taxon>Enterobacterales</taxon>
        <taxon>Erwiniaceae</taxon>
        <taxon>Pantoea</taxon>
    </lineage>
</organism>
<evidence type="ECO:0000313" key="1">
    <source>
        <dbReference type="EMBL" id="PJZ04177.1"/>
    </source>
</evidence>